<feature type="transmembrane region" description="Helical" evidence="2">
    <location>
        <begin position="18"/>
        <end position="36"/>
    </location>
</feature>
<dbReference type="Proteomes" id="UP001500713">
    <property type="component" value="Unassembled WGS sequence"/>
</dbReference>
<evidence type="ECO:0000313" key="3">
    <source>
        <dbReference type="EMBL" id="GAA0480460.1"/>
    </source>
</evidence>
<dbReference type="Pfam" id="PF11739">
    <property type="entry name" value="YdbH-like"/>
    <property type="match status" value="1"/>
</dbReference>
<proteinExistence type="predicted"/>
<evidence type="ECO:0008006" key="5">
    <source>
        <dbReference type="Google" id="ProtNLM"/>
    </source>
</evidence>
<sequence length="1061" mass="113955">MEEELDQEPIGSRLRPRLFVYLLLFLLLVGFLVLWFNRITIADNFVRSELDNLDIQASYEIEDIGFRKQIIRNLVIGNPEHPDLKADLVEIGNSLGTEGAGINWVRARGVKAYGRLRDGKLSFGALDKFSDPEDDSPLALPDISLTLEKAQLRIDSDYGPLGLALNGSGNLHDGFKGELAALSKQLDLGGCTISDPSYFGEIVIDDRKPGLNGPLRMPAIKCPDMDMSVEDVGIQLALELGQDFASWSGDAGISSGQLRYADYSAEEIRSALSFTGDLDRSSGNIDLTTNEVKSLYGRAKTARVSGPFQIGYGDDPVTARFEGAPEIRTAQISNHLLKQIRGLAASTDGTPVGPIAEKLATAVRQAGLALDFTSDIRFDTSAAGTKLTVNTLSARSRSGGELALDDPILLTVIGDDVRMLAEGDLILNGGGFPDAKIDLDDGSLARGFSGNVQMAAYQAGPAKLNIPDLSFSPAAGGGTNFDGRMILTGPLADGQVTGLQVPINGDFDGRGGFALFRKCVDLQFASLRTASFIAGPTQTRICPDGRRAIVTSNGTKIQVAARAPSFDLKGSLGDTPLTLSSGPLDFSLVNGMRANDVSVRMGTADSMTKFDMALVNAAFGRDITGKISGANGQIASVPLLLENVEGDWRYVGGEFLADAKLRLRDEEQVERFRPMISEDVKLKFAKGRIVADGILREPKTLRQVATINITHVLDNSTGQAVLDVGSLVFDDVLQPEMLTPLTLGVIANVNGVVTGSGQIDWDEKSDGIRSTGIFRTDSINLAAAFGPVTGLAGEIKFSDLLGLETEAGQLVRMAEVNPGVAAFNGQLFYRLLPDYKMQVEGGQWPFAGGMLYLEPTILDLSEEAERRLEFTVVGVDAAQFLTQFDFENITASGVFDGKLPMVFDQDGGRIAGGYLVARKGGGSLSYIGELTYEDMGTFANFAFNALKSLKYEQLTIGMDGAIDGEIITEVKFAGLQQGDSASKNFFTKQIAKVPLEFNVRIQAPFMQLMSSAKAFYEPEILVGQNLPALLRAQEERAAEAAKALENNSESTVQPRESDNEP</sequence>
<gene>
    <name evidence="3" type="ORF">GCM10009096_23090</name>
</gene>
<accession>A0ABN1AN50</accession>
<feature type="region of interest" description="Disordered" evidence="1">
    <location>
        <begin position="1040"/>
        <end position="1061"/>
    </location>
</feature>
<comment type="caution">
    <text evidence="3">The sequence shown here is derived from an EMBL/GenBank/DDBJ whole genome shotgun (WGS) entry which is preliminary data.</text>
</comment>
<evidence type="ECO:0000313" key="4">
    <source>
        <dbReference type="Proteomes" id="UP001500713"/>
    </source>
</evidence>
<organism evidence="3 4">
    <name type="scientific">Parasphingorhabdus litoris</name>
    <dbReference type="NCBI Taxonomy" id="394733"/>
    <lineage>
        <taxon>Bacteria</taxon>
        <taxon>Pseudomonadati</taxon>
        <taxon>Pseudomonadota</taxon>
        <taxon>Alphaproteobacteria</taxon>
        <taxon>Sphingomonadales</taxon>
        <taxon>Sphingomonadaceae</taxon>
        <taxon>Parasphingorhabdus</taxon>
    </lineage>
</organism>
<evidence type="ECO:0000256" key="1">
    <source>
        <dbReference type="SAM" id="MobiDB-lite"/>
    </source>
</evidence>
<reference evidence="3 4" key="1">
    <citation type="journal article" date="2019" name="Int. J. Syst. Evol. Microbiol.">
        <title>The Global Catalogue of Microorganisms (GCM) 10K type strain sequencing project: providing services to taxonomists for standard genome sequencing and annotation.</title>
        <authorList>
            <consortium name="The Broad Institute Genomics Platform"/>
            <consortium name="The Broad Institute Genome Sequencing Center for Infectious Disease"/>
            <person name="Wu L."/>
            <person name="Ma J."/>
        </authorList>
    </citation>
    <scope>NUCLEOTIDE SEQUENCE [LARGE SCALE GENOMIC DNA]</scope>
    <source>
        <strain evidence="3 4">JCM 14162</strain>
    </source>
</reference>
<keyword evidence="2" id="KW-1133">Transmembrane helix</keyword>
<keyword evidence="4" id="KW-1185">Reference proteome</keyword>
<name>A0ABN1AN50_9SPHN</name>
<dbReference type="EMBL" id="BAAAEM010000003">
    <property type="protein sequence ID" value="GAA0480460.1"/>
    <property type="molecule type" value="Genomic_DNA"/>
</dbReference>
<dbReference type="InterPro" id="IPR021730">
    <property type="entry name" value="YdbH"/>
</dbReference>
<keyword evidence="2" id="KW-0472">Membrane</keyword>
<protein>
    <recommendedName>
        <fullName evidence="5">Dicarboxylate transport domain-containing protein</fullName>
    </recommendedName>
</protein>
<keyword evidence="2" id="KW-0812">Transmembrane</keyword>
<dbReference type="RefSeq" id="WP_229953631.1">
    <property type="nucleotide sequence ID" value="NZ_BAAAEM010000003.1"/>
</dbReference>
<evidence type="ECO:0000256" key="2">
    <source>
        <dbReference type="SAM" id="Phobius"/>
    </source>
</evidence>